<keyword evidence="2" id="KW-0812">Transmembrane</keyword>
<evidence type="ECO:0000313" key="4">
    <source>
        <dbReference type="Proteomes" id="UP000265703"/>
    </source>
</evidence>
<evidence type="ECO:0008006" key="5">
    <source>
        <dbReference type="Google" id="ProtNLM"/>
    </source>
</evidence>
<proteinExistence type="predicted"/>
<feature type="transmembrane region" description="Helical" evidence="2">
    <location>
        <begin position="855"/>
        <end position="876"/>
    </location>
</feature>
<keyword evidence="2" id="KW-1133">Transmembrane helix</keyword>
<organism evidence="3 4">
    <name type="scientific">Glomus cerebriforme</name>
    <dbReference type="NCBI Taxonomy" id="658196"/>
    <lineage>
        <taxon>Eukaryota</taxon>
        <taxon>Fungi</taxon>
        <taxon>Fungi incertae sedis</taxon>
        <taxon>Mucoromycota</taxon>
        <taxon>Glomeromycotina</taxon>
        <taxon>Glomeromycetes</taxon>
        <taxon>Glomerales</taxon>
        <taxon>Glomeraceae</taxon>
        <taxon>Glomus</taxon>
    </lineage>
</organism>
<keyword evidence="2" id="KW-0472">Membrane</keyword>
<feature type="transmembrane region" description="Helical" evidence="2">
    <location>
        <begin position="748"/>
        <end position="770"/>
    </location>
</feature>
<protein>
    <recommendedName>
        <fullName evidence="5">Ion transport domain-containing protein</fullName>
    </recommendedName>
</protein>
<evidence type="ECO:0000256" key="1">
    <source>
        <dbReference type="ARBA" id="ARBA00022737"/>
    </source>
</evidence>
<dbReference type="GO" id="GO:0098703">
    <property type="term" value="P:calcium ion import across plasma membrane"/>
    <property type="evidence" value="ECO:0007669"/>
    <property type="project" value="TreeGrafter"/>
</dbReference>
<dbReference type="PANTHER" id="PTHR10582:SF2">
    <property type="entry name" value="INACTIVE"/>
    <property type="match status" value="1"/>
</dbReference>
<accession>A0A397SNW5</accession>
<dbReference type="InterPro" id="IPR024862">
    <property type="entry name" value="TRPV"/>
</dbReference>
<dbReference type="Proteomes" id="UP000265703">
    <property type="component" value="Unassembled WGS sequence"/>
</dbReference>
<gene>
    <name evidence="3" type="ORF">C1645_340202</name>
</gene>
<dbReference type="EMBL" id="QKYT01000370">
    <property type="protein sequence ID" value="RIA86306.1"/>
    <property type="molecule type" value="Genomic_DNA"/>
</dbReference>
<keyword evidence="4" id="KW-1185">Reference proteome</keyword>
<feature type="transmembrane region" description="Helical" evidence="2">
    <location>
        <begin position="684"/>
        <end position="703"/>
    </location>
</feature>
<feature type="transmembrane region" description="Helical" evidence="2">
    <location>
        <begin position="816"/>
        <end position="835"/>
    </location>
</feature>
<evidence type="ECO:0000256" key="2">
    <source>
        <dbReference type="SAM" id="Phobius"/>
    </source>
</evidence>
<dbReference type="GO" id="GO:0005886">
    <property type="term" value="C:plasma membrane"/>
    <property type="evidence" value="ECO:0007669"/>
    <property type="project" value="TreeGrafter"/>
</dbReference>
<sequence length="922" mass="110304">MAKMELETTAKRVENKDWFVNQYNYDTFSVSRLQLCFTRGVKFIKLFYMENGLQIASKKFDEIEKIYVLEFIDSDEKLLIIGSSPEGLKLLIWDMYNTGEIETTMILDDFLKIENLGSRLARTSGNILQVDDDGKVTSILKRVNNKLSKQKQKKKEEKKLKLDKFAVPNVEKFEGIKPNGDSDKSHTIYFDKNMNPTFKPIVTEKEPWVLGDYERISYCLYHNKKGTETETLQLIVNRSTVQIWHKISDETKQKEYLPNKGEPFLEYIWTNRIPVNQEREQTRLRIEEFKYGLNDGRLNDFYLKVYWYERIRNKKIKDNDEENAIKDENTAIYNIEKNRTKLEENEHVERWDKVIERKNITEKFHAVRHAVKALEHLNKRYKNKYLVDSYNRVHKYEEMLVYIKHIVWRFAKYDPENFNLLDIRYNFMKSLILGDCDHLVKFILFGDEGNIENNYANREMDTEKEKKEKEKRQKMFEVRHIPRNILWPGEDFLKDDDLDLDRFDRKDDRIKDNEVIKPGNNMELAIYHCKGREHKDTCMVGYLLEYYSRHATDCAGWMITVSKAIPLLFKYNYDDYARKLFFKECFADQDHFSAQNSHEIIPVKYLARRNHNIKFRAFRPIIKLKSDKYEWHYKVLSSLKSSKNNMFKFFEDFDNDLGKSPLALRVVPLPSFTINSIPNKKVEYNYKKIILNILWFIFLPRWYEISRKERNKLSPFSRMILYENNDNIYDNPATEAVIDFRWQEARNFFFFLFLRFFIFAICFVLVSWAYLDQKAIPNTNFLFASIVIFYYLAIYQLITEALQLHYRGPKKYFDEIFNSFDIISIVISVIVMSIMLKNFRLSDGFGSVEAVDTGLIAGISFSIFILWIELILYLRLISNIGIYIYYVIIIFKTIYPFLLFMLTVLFAFAHTMFVLLKKSKEH</sequence>
<comment type="caution">
    <text evidence="3">The sequence shown here is derived from an EMBL/GenBank/DDBJ whole genome shotgun (WGS) entry which is preliminary data.</text>
</comment>
<dbReference type="OrthoDB" id="2358513at2759"/>
<feature type="transmembrane region" description="Helical" evidence="2">
    <location>
        <begin position="883"/>
        <end position="916"/>
    </location>
</feature>
<keyword evidence="1" id="KW-0677">Repeat</keyword>
<dbReference type="PANTHER" id="PTHR10582">
    <property type="entry name" value="TRANSIENT RECEPTOR POTENTIAL ION CHANNEL PROTEIN"/>
    <property type="match status" value="1"/>
</dbReference>
<reference evidence="3 4" key="1">
    <citation type="submission" date="2018-06" db="EMBL/GenBank/DDBJ databases">
        <title>Comparative genomics reveals the genomic features of Rhizophagus irregularis, R. cerebriforme, R. diaphanum and Gigaspora rosea, and their symbiotic lifestyle signature.</title>
        <authorList>
            <person name="Morin E."/>
            <person name="San Clemente H."/>
            <person name="Chen E.C.H."/>
            <person name="De La Providencia I."/>
            <person name="Hainaut M."/>
            <person name="Kuo A."/>
            <person name="Kohler A."/>
            <person name="Murat C."/>
            <person name="Tang N."/>
            <person name="Roy S."/>
            <person name="Loubradou J."/>
            <person name="Henrissat B."/>
            <person name="Grigoriev I.V."/>
            <person name="Corradi N."/>
            <person name="Roux C."/>
            <person name="Martin F.M."/>
        </authorList>
    </citation>
    <scope>NUCLEOTIDE SEQUENCE [LARGE SCALE GENOMIC DNA]</scope>
    <source>
        <strain evidence="3 4">DAOM 227022</strain>
    </source>
</reference>
<dbReference type="AlphaFoldDB" id="A0A397SNW5"/>
<dbReference type="GO" id="GO:0005216">
    <property type="term" value="F:monoatomic ion channel activity"/>
    <property type="evidence" value="ECO:0007669"/>
    <property type="project" value="InterPro"/>
</dbReference>
<dbReference type="STRING" id="658196.A0A397SNW5"/>
<name>A0A397SNW5_9GLOM</name>
<evidence type="ECO:0000313" key="3">
    <source>
        <dbReference type="EMBL" id="RIA86306.1"/>
    </source>
</evidence>
<feature type="transmembrane region" description="Helical" evidence="2">
    <location>
        <begin position="782"/>
        <end position="804"/>
    </location>
</feature>